<feature type="compositionally biased region" description="Pro residues" evidence="1">
    <location>
        <begin position="58"/>
        <end position="73"/>
    </location>
</feature>
<name>A0A2J6R0S7_HYAVF</name>
<accession>A0A2J6R0S7</accession>
<feature type="compositionally biased region" description="Basic residues" evidence="1">
    <location>
        <begin position="86"/>
        <end position="95"/>
    </location>
</feature>
<sequence length="95" mass="10327">MSCLNPRVPIRITKSQHYPVATHPHLRCGSPTGPTRTPTTSMPHSCVFPSSPQNLSAPPQPLSAPPLHSPSPTPSLDEYLGPERTSRRRVRKTAA</sequence>
<evidence type="ECO:0000313" key="3">
    <source>
        <dbReference type="Proteomes" id="UP000235786"/>
    </source>
</evidence>
<organism evidence="2 3">
    <name type="scientific">Hyaloscypha variabilis (strain UAMH 11265 / GT02V1 / F)</name>
    <name type="common">Meliniomyces variabilis</name>
    <dbReference type="NCBI Taxonomy" id="1149755"/>
    <lineage>
        <taxon>Eukaryota</taxon>
        <taxon>Fungi</taxon>
        <taxon>Dikarya</taxon>
        <taxon>Ascomycota</taxon>
        <taxon>Pezizomycotina</taxon>
        <taxon>Leotiomycetes</taxon>
        <taxon>Helotiales</taxon>
        <taxon>Hyaloscyphaceae</taxon>
        <taxon>Hyaloscypha</taxon>
        <taxon>Hyaloscypha variabilis</taxon>
    </lineage>
</organism>
<feature type="compositionally biased region" description="Low complexity" evidence="1">
    <location>
        <begin position="29"/>
        <end position="43"/>
    </location>
</feature>
<dbReference type="AlphaFoldDB" id="A0A2J6R0S7"/>
<dbReference type="Proteomes" id="UP000235786">
    <property type="component" value="Unassembled WGS sequence"/>
</dbReference>
<feature type="region of interest" description="Disordered" evidence="1">
    <location>
        <begin position="17"/>
        <end position="95"/>
    </location>
</feature>
<proteinExistence type="predicted"/>
<evidence type="ECO:0000256" key="1">
    <source>
        <dbReference type="SAM" id="MobiDB-lite"/>
    </source>
</evidence>
<keyword evidence="3" id="KW-1185">Reference proteome</keyword>
<dbReference type="EMBL" id="KZ613960">
    <property type="protein sequence ID" value="PMD32122.1"/>
    <property type="molecule type" value="Genomic_DNA"/>
</dbReference>
<gene>
    <name evidence="2" type="ORF">L207DRAFT_184015</name>
</gene>
<reference evidence="2 3" key="1">
    <citation type="submission" date="2016-04" db="EMBL/GenBank/DDBJ databases">
        <title>A degradative enzymes factory behind the ericoid mycorrhizal symbiosis.</title>
        <authorList>
            <consortium name="DOE Joint Genome Institute"/>
            <person name="Martino E."/>
            <person name="Morin E."/>
            <person name="Grelet G."/>
            <person name="Kuo A."/>
            <person name="Kohler A."/>
            <person name="Daghino S."/>
            <person name="Barry K."/>
            <person name="Choi C."/>
            <person name="Cichocki N."/>
            <person name="Clum A."/>
            <person name="Copeland A."/>
            <person name="Hainaut M."/>
            <person name="Haridas S."/>
            <person name="Labutti K."/>
            <person name="Lindquist E."/>
            <person name="Lipzen A."/>
            <person name="Khouja H.-R."/>
            <person name="Murat C."/>
            <person name="Ohm R."/>
            <person name="Olson A."/>
            <person name="Spatafora J."/>
            <person name="Veneault-Fourrey C."/>
            <person name="Henrissat B."/>
            <person name="Grigoriev I."/>
            <person name="Martin F."/>
            <person name="Perotto S."/>
        </authorList>
    </citation>
    <scope>NUCLEOTIDE SEQUENCE [LARGE SCALE GENOMIC DNA]</scope>
    <source>
        <strain evidence="2 3">F</strain>
    </source>
</reference>
<protein>
    <submittedName>
        <fullName evidence="2">Uncharacterized protein</fullName>
    </submittedName>
</protein>
<evidence type="ECO:0000313" key="2">
    <source>
        <dbReference type="EMBL" id="PMD32122.1"/>
    </source>
</evidence>